<dbReference type="Gene3D" id="1.10.555.10">
    <property type="entry name" value="Rho GTPase activation protein"/>
    <property type="match status" value="1"/>
</dbReference>
<evidence type="ECO:0000313" key="4">
    <source>
        <dbReference type="EMBL" id="ODV87298.1"/>
    </source>
</evidence>
<dbReference type="PANTHER" id="PTHR23176">
    <property type="entry name" value="RHO/RAC/CDC GTPASE-ACTIVATING PROTEIN"/>
    <property type="match status" value="1"/>
</dbReference>
<sequence>MSQDYSSIPADEITLNGHIQISTNPFEKEPLKTPRSSTYTSKKEDDEEKLLSNEEEEEESTVIQPTFMSASQTIKQPNSPSPPLNSWKPLVEDEDEDADFHPVIDFPLNQPKCFGLTIDQSSKLSPFYYNGMKVPIIMYRCFTYLDELEAFKEVGIFRLSSVKSEINQLEKSFNELGDLNFLSMNPKPNVHAITTLFKRWLRSNEKILNDEECNQLLQLTKIHSHDIRIREFNSILKSLPFANFQIIKCLFLYLDKVLNYSLENKNSIDSLAMLFSANITNDPSGKNVKILADLLIDRETYFKS</sequence>
<keyword evidence="1" id="KW-0343">GTPase activation</keyword>
<dbReference type="PANTHER" id="PTHR23176:SF129">
    <property type="entry name" value="RHO GTPASE ACTIVATING PROTEIN AT 16F, ISOFORM E-RELATED"/>
    <property type="match status" value="1"/>
</dbReference>
<organism evidence="4 5">
    <name type="scientific">[Candida] arabinofermentans NRRL YB-2248</name>
    <dbReference type="NCBI Taxonomy" id="983967"/>
    <lineage>
        <taxon>Eukaryota</taxon>
        <taxon>Fungi</taxon>
        <taxon>Dikarya</taxon>
        <taxon>Ascomycota</taxon>
        <taxon>Saccharomycotina</taxon>
        <taxon>Pichiomycetes</taxon>
        <taxon>Pichiales</taxon>
        <taxon>Pichiaceae</taxon>
        <taxon>Ogataea</taxon>
        <taxon>Ogataea/Candida clade</taxon>
    </lineage>
</organism>
<dbReference type="InterPro" id="IPR008936">
    <property type="entry name" value="Rho_GTPase_activation_prot"/>
</dbReference>
<dbReference type="EMBL" id="KV453848">
    <property type="protein sequence ID" value="ODV87298.1"/>
    <property type="molecule type" value="Genomic_DNA"/>
</dbReference>
<dbReference type="SMART" id="SM00324">
    <property type="entry name" value="RhoGAP"/>
    <property type="match status" value="1"/>
</dbReference>
<dbReference type="STRING" id="983967.A0A1E4T6K0"/>
<feature type="region of interest" description="Disordered" evidence="2">
    <location>
        <begin position="1"/>
        <end position="84"/>
    </location>
</feature>
<evidence type="ECO:0000313" key="5">
    <source>
        <dbReference type="Proteomes" id="UP000094801"/>
    </source>
</evidence>
<evidence type="ECO:0000259" key="3">
    <source>
        <dbReference type="PROSITE" id="PS50238"/>
    </source>
</evidence>
<dbReference type="OrthoDB" id="185175at2759"/>
<dbReference type="PROSITE" id="PS50238">
    <property type="entry name" value="RHOGAP"/>
    <property type="match status" value="1"/>
</dbReference>
<dbReference type="AlphaFoldDB" id="A0A1E4T6K0"/>
<feature type="domain" description="Rho-GAP" evidence="3">
    <location>
        <begin position="122"/>
        <end position="304"/>
    </location>
</feature>
<dbReference type="GO" id="GO:0005933">
    <property type="term" value="C:cellular bud"/>
    <property type="evidence" value="ECO:0007669"/>
    <property type="project" value="UniProtKB-ARBA"/>
</dbReference>
<dbReference type="GO" id="GO:0005938">
    <property type="term" value="C:cell cortex"/>
    <property type="evidence" value="ECO:0007669"/>
    <property type="project" value="UniProtKB-ARBA"/>
</dbReference>
<evidence type="ECO:0000256" key="1">
    <source>
        <dbReference type="ARBA" id="ARBA00022468"/>
    </source>
</evidence>
<dbReference type="Pfam" id="PF00620">
    <property type="entry name" value="RhoGAP"/>
    <property type="match status" value="1"/>
</dbReference>
<dbReference type="InterPro" id="IPR000198">
    <property type="entry name" value="RhoGAP_dom"/>
</dbReference>
<dbReference type="Proteomes" id="UP000094801">
    <property type="component" value="Unassembled WGS sequence"/>
</dbReference>
<accession>A0A1E4T6K0</accession>
<evidence type="ECO:0000256" key="2">
    <source>
        <dbReference type="SAM" id="MobiDB-lite"/>
    </source>
</evidence>
<dbReference type="InterPro" id="IPR050729">
    <property type="entry name" value="Rho-GAP"/>
</dbReference>
<proteinExistence type="predicted"/>
<feature type="compositionally biased region" description="Basic and acidic residues" evidence="2">
    <location>
        <begin position="41"/>
        <end position="52"/>
    </location>
</feature>
<feature type="compositionally biased region" description="Polar residues" evidence="2">
    <location>
        <begin position="61"/>
        <end position="78"/>
    </location>
</feature>
<dbReference type="GO" id="GO:0007165">
    <property type="term" value="P:signal transduction"/>
    <property type="evidence" value="ECO:0007669"/>
    <property type="project" value="InterPro"/>
</dbReference>
<protein>
    <recommendedName>
        <fullName evidence="3">Rho-GAP domain-containing protein</fullName>
    </recommendedName>
</protein>
<dbReference type="GO" id="GO:0005096">
    <property type="term" value="F:GTPase activator activity"/>
    <property type="evidence" value="ECO:0007669"/>
    <property type="project" value="UniProtKB-KW"/>
</dbReference>
<gene>
    <name evidence="4" type="ORF">CANARDRAFT_21261</name>
</gene>
<name>A0A1E4T6K0_9ASCO</name>
<dbReference type="SUPFAM" id="SSF48350">
    <property type="entry name" value="GTPase activation domain, GAP"/>
    <property type="match status" value="1"/>
</dbReference>
<reference evidence="5" key="1">
    <citation type="submission" date="2016-04" db="EMBL/GenBank/DDBJ databases">
        <title>Comparative genomics of biotechnologically important yeasts.</title>
        <authorList>
            <consortium name="DOE Joint Genome Institute"/>
            <person name="Riley R."/>
            <person name="Haridas S."/>
            <person name="Wolfe K.H."/>
            <person name="Lopes M.R."/>
            <person name="Hittinger C.T."/>
            <person name="Goker M."/>
            <person name="Salamov A."/>
            <person name="Wisecaver J."/>
            <person name="Long T.M."/>
            <person name="Aerts A.L."/>
            <person name="Barry K."/>
            <person name="Choi C."/>
            <person name="Clum A."/>
            <person name="Coughlan A.Y."/>
            <person name="Deshpande S."/>
            <person name="Douglass A.P."/>
            <person name="Hanson S.J."/>
            <person name="Klenk H.-P."/>
            <person name="Labutti K."/>
            <person name="Lapidus A."/>
            <person name="Lindquist E."/>
            <person name="Lipzen A."/>
            <person name="Meier-Kolthoff J.P."/>
            <person name="Ohm R.A."/>
            <person name="Otillar R.P."/>
            <person name="Pangilinan J."/>
            <person name="Peng Y."/>
            <person name="Rokas A."/>
            <person name="Rosa C.A."/>
            <person name="Scheuner C."/>
            <person name="Sibirny A.A."/>
            <person name="Slot J.C."/>
            <person name="Stielow J.B."/>
            <person name="Sun H."/>
            <person name="Kurtzman C.P."/>
            <person name="Blackwell M."/>
            <person name="Grigoriev I.V."/>
            <person name="Jeffries T.W."/>
        </authorList>
    </citation>
    <scope>NUCLEOTIDE SEQUENCE [LARGE SCALE GENOMIC DNA]</scope>
    <source>
        <strain evidence="5">NRRL YB-2248</strain>
    </source>
</reference>
<keyword evidence="5" id="KW-1185">Reference proteome</keyword>